<evidence type="ECO:0000256" key="13">
    <source>
        <dbReference type="SAM" id="MobiDB-lite"/>
    </source>
</evidence>
<comment type="caution">
    <text evidence="15">The sequence shown here is derived from an EMBL/GenBank/DDBJ whole genome shotgun (WGS) entry which is preliminary data.</text>
</comment>
<dbReference type="GO" id="GO:0005634">
    <property type="term" value="C:nucleus"/>
    <property type="evidence" value="ECO:0007669"/>
    <property type="project" value="TreeGrafter"/>
</dbReference>
<proteinExistence type="inferred from homology"/>
<comment type="cofactor">
    <cofactor evidence="9 12">
        <name>Mg(2+)</name>
        <dbReference type="ChEBI" id="CHEBI:18420"/>
    </cofactor>
    <cofactor evidence="9 12">
        <name>Mn(2+)</name>
        <dbReference type="ChEBI" id="CHEBI:29035"/>
    </cofactor>
    <text evidence="9 12">Probably binds two magnesium or manganese ions per subunit.</text>
</comment>
<dbReference type="PROSITE" id="PS51999">
    <property type="entry name" value="ZF_GRF"/>
    <property type="match status" value="1"/>
</dbReference>
<protein>
    <recommendedName>
        <fullName evidence="12">DNA-(apurinic or apyrimidinic site) endonuclease</fullName>
        <ecNumber evidence="12">3.1.-.-</ecNumber>
    </recommendedName>
</protein>
<dbReference type="GO" id="GO:0008081">
    <property type="term" value="F:phosphoric diester hydrolase activity"/>
    <property type="evidence" value="ECO:0007669"/>
    <property type="project" value="TreeGrafter"/>
</dbReference>
<dbReference type="EC" id="3.1.-.-" evidence="12"/>
<evidence type="ECO:0000256" key="5">
    <source>
        <dbReference type="ARBA" id="ARBA00022833"/>
    </source>
</evidence>
<evidence type="ECO:0000259" key="14">
    <source>
        <dbReference type="PROSITE" id="PS51999"/>
    </source>
</evidence>
<evidence type="ECO:0000256" key="3">
    <source>
        <dbReference type="ARBA" id="ARBA00022771"/>
    </source>
</evidence>
<dbReference type="CDD" id="cd09088">
    <property type="entry name" value="Ape2-like_AP-endo"/>
    <property type="match status" value="1"/>
</dbReference>
<keyword evidence="5" id="KW-0862">Zinc</keyword>
<feature type="site" description="Important for catalytic activity" evidence="10">
    <location>
        <position position="250"/>
    </location>
</feature>
<evidence type="ECO:0000313" key="16">
    <source>
        <dbReference type="Proteomes" id="UP000567179"/>
    </source>
</evidence>
<dbReference type="GO" id="GO:0003906">
    <property type="term" value="F:DNA-(apurinic or apyrimidinic site) endonuclease activity"/>
    <property type="evidence" value="ECO:0007669"/>
    <property type="project" value="TreeGrafter"/>
</dbReference>
<feature type="region of interest" description="Disordered" evidence="13">
    <location>
        <begin position="361"/>
        <end position="527"/>
    </location>
</feature>
<feature type="compositionally biased region" description="Low complexity" evidence="13">
    <location>
        <begin position="419"/>
        <end position="439"/>
    </location>
</feature>
<dbReference type="PANTHER" id="PTHR22748">
    <property type="entry name" value="AP ENDONUCLEASE"/>
    <property type="match status" value="1"/>
</dbReference>
<feature type="binding site" evidence="9">
    <location>
        <position position="167"/>
    </location>
    <ligand>
        <name>Mg(2+)</name>
        <dbReference type="ChEBI" id="CHEBI:18420"/>
        <label>1</label>
    </ligand>
</feature>
<dbReference type="Gene3D" id="3.60.10.10">
    <property type="entry name" value="Endonuclease/exonuclease/phosphatase"/>
    <property type="match status" value="1"/>
</dbReference>
<feature type="compositionally biased region" description="Basic and acidic residues" evidence="13">
    <location>
        <begin position="386"/>
        <end position="401"/>
    </location>
</feature>
<feature type="compositionally biased region" description="Low complexity" evidence="13">
    <location>
        <begin position="361"/>
        <end position="384"/>
    </location>
</feature>
<dbReference type="GO" id="GO:0008311">
    <property type="term" value="F:double-stranded DNA 3'-5' DNA exonuclease activity"/>
    <property type="evidence" value="ECO:0007669"/>
    <property type="project" value="TreeGrafter"/>
</dbReference>
<keyword evidence="2 9" id="KW-0479">Metal-binding</keyword>
<dbReference type="SUPFAM" id="SSF56219">
    <property type="entry name" value="DNase I-like"/>
    <property type="match status" value="1"/>
</dbReference>
<dbReference type="Pfam" id="PF06839">
    <property type="entry name" value="Zn_ribbon_GRF"/>
    <property type="match status" value="1"/>
</dbReference>
<feature type="binding site" evidence="9">
    <location>
        <position position="165"/>
    </location>
    <ligand>
        <name>Mg(2+)</name>
        <dbReference type="ChEBI" id="CHEBI:18420"/>
        <label>1</label>
    </ligand>
</feature>
<dbReference type="AlphaFoldDB" id="A0A8H5BTF1"/>
<evidence type="ECO:0000256" key="7">
    <source>
        <dbReference type="ARBA" id="ARBA00023242"/>
    </source>
</evidence>
<evidence type="ECO:0000256" key="6">
    <source>
        <dbReference type="ARBA" id="ARBA00022842"/>
    </source>
</evidence>
<sequence length="583" mass="64567">MEWNTFKTFDDILKNLEAEIICFQEMKSSRQGLPKQVSLPPSFDSFFSFPTRKTGYSGVAVYTRRDAVVPVKAEEGLSGLLQPRPRLSMTERVSEEYPSFEHKELDEEGRALVIDFGLFVLINTYCPNNTGTEEREKFKMEYHRLLEDRVACLIKEGREVMVVGDLNACAAVQDHCEGELMVARGLAEGLQGEEGFWGVEYRRRMKDWLVGGGGCMVDIVRQFWPDRQEMYTCWNTKIGARASNYGTRIDFVLLTPKLVPWVKAADIQPQVKGSDHCPVFIDLHDEITQSDGTIVKLSDVLGLAVGEGKVPDPPRIAAKFWDEHKQNLLSSFFGKSSKSESPSTTQTPTLTVSANASVHAVANPSAGSSSQSASKSAPPASQPARTDLKRKLVVDSNDKITKKPNLAPLKQEKSKSSKAKQPSQSTLAGFLAKPKALPSKSPPVPVDVDTGIGNEVDEDADYRLALLLSQSDDNTLPSSSQGSTSSTRTKKADDETKNVWSNLLAPTPVPMCTGHDEPAKEFTVNKPGPNKGKKFFICSRPVGPGYDKGRSERLREQVDPQWRCDFFKWSSDARKERARKPGL</sequence>
<evidence type="ECO:0000256" key="12">
    <source>
        <dbReference type="RuleBase" id="RU362131"/>
    </source>
</evidence>
<evidence type="ECO:0000256" key="4">
    <source>
        <dbReference type="ARBA" id="ARBA00022801"/>
    </source>
</evidence>
<dbReference type="Proteomes" id="UP000567179">
    <property type="component" value="Unassembled WGS sequence"/>
</dbReference>
<feature type="site" description="Interaction with DNA substrate" evidence="10">
    <location>
        <position position="276"/>
    </location>
</feature>
<dbReference type="EMBL" id="JAACJJ010000005">
    <property type="protein sequence ID" value="KAF5328238.1"/>
    <property type="molecule type" value="Genomic_DNA"/>
</dbReference>
<dbReference type="GO" id="GO:0008270">
    <property type="term" value="F:zinc ion binding"/>
    <property type="evidence" value="ECO:0007669"/>
    <property type="project" value="UniProtKB-KW"/>
</dbReference>
<reference evidence="15 16" key="1">
    <citation type="journal article" date="2020" name="ISME J.">
        <title>Uncovering the hidden diversity of litter-decomposition mechanisms in mushroom-forming fungi.</title>
        <authorList>
            <person name="Floudas D."/>
            <person name="Bentzer J."/>
            <person name="Ahren D."/>
            <person name="Johansson T."/>
            <person name="Persson P."/>
            <person name="Tunlid A."/>
        </authorList>
    </citation>
    <scope>NUCLEOTIDE SEQUENCE [LARGE SCALE GENOMIC DNA]</scope>
    <source>
        <strain evidence="15 16">CBS 101986</strain>
    </source>
</reference>
<dbReference type="InterPro" id="IPR005135">
    <property type="entry name" value="Endo/exonuclease/phosphatase"/>
</dbReference>
<keyword evidence="4" id="KW-0378">Hydrolase</keyword>
<keyword evidence="16" id="KW-1185">Reference proteome</keyword>
<evidence type="ECO:0000256" key="2">
    <source>
        <dbReference type="ARBA" id="ARBA00022723"/>
    </source>
</evidence>
<dbReference type="OrthoDB" id="391817at2759"/>
<keyword evidence="12" id="KW-0227">DNA damage</keyword>
<evidence type="ECO:0000313" key="15">
    <source>
        <dbReference type="EMBL" id="KAF5328238.1"/>
    </source>
</evidence>
<evidence type="ECO:0000256" key="1">
    <source>
        <dbReference type="ARBA" id="ARBA00007092"/>
    </source>
</evidence>
<keyword evidence="6 9" id="KW-0460">Magnesium</keyword>
<evidence type="ECO:0000256" key="11">
    <source>
        <dbReference type="PROSITE-ProRule" id="PRU01343"/>
    </source>
</evidence>
<feature type="site" description="Transition state stabilizer" evidence="10">
    <location>
        <position position="167"/>
    </location>
</feature>
<keyword evidence="9" id="KW-0464">Manganese</keyword>
<keyword evidence="12" id="KW-0234">DNA repair</keyword>
<feature type="binding site" evidence="9">
    <location>
        <position position="275"/>
    </location>
    <ligand>
        <name>Mg(2+)</name>
        <dbReference type="ChEBI" id="CHEBI:18420"/>
        <label>1</label>
    </ligand>
</feature>
<dbReference type="InterPro" id="IPR010666">
    <property type="entry name" value="Znf_GRF"/>
</dbReference>
<accession>A0A8H5BTF1</accession>
<dbReference type="NCBIfam" id="TIGR00633">
    <property type="entry name" value="xth"/>
    <property type="match status" value="1"/>
</dbReference>
<keyword evidence="7" id="KW-0539">Nucleus</keyword>
<dbReference type="PANTHER" id="PTHR22748:SF4">
    <property type="entry name" value="DNA-(APURINIC OR APYRIMIDINIC SITE) ENDONUCLEASE 2"/>
    <property type="match status" value="1"/>
</dbReference>
<gene>
    <name evidence="15" type="ORF">D9619_013429</name>
</gene>
<feature type="binding site" evidence="9">
    <location>
        <position position="276"/>
    </location>
    <ligand>
        <name>Mg(2+)</name>
        <dbReference type="ChEBI" id="CHEBI:18420"/>
        <label>1</label>
    </ligand>
</feature>
<evidence type="ECO:0000256" key="10">
    <source>
        <dbReference type="PIRSR" id="PIRSR604808-3"/>
    </source>
</evidence>
<feature type="active site" description="Proton donor/acceptor" evidence="8">
    <location>
        <position position="165"/>
    </location>
</feature>
<keyword evidence="3 11" id="KW-0863">Zinc-finger</keyword>
<dbReference type="InterPro" id="IPR036691">
    <property type="entry name" value="Endo/exonu/phosph_ase_sf"/>
</dbReference>
<feature type="active site" evidence="8">
    <location>
        <position position="125"/>
    </location>
</feature>
<evidence type="ECO:0000256" key="9">
    <source>
        <dbReference type="PIRSR" id="PIRSR604808-2"/>
    </source>
</evidence>
<dbReference type="GO" id="GO:0006284">
    <property type="term" value="P:base-excision repair"/>
    <property type="evidence" value="ECO:0007669"/>
    <property type="project" value="TreeGrafter"/>
</dbReference>
<dbReference type="InterPro" id="IPR004808">
    <property type="entry name" value="AP_endonuc_1"/>
</dbReference>
<evidence type="ECO:0000256" key="8">
    <source>
        <dbReference type="PIRSR" id="PIRSR604808-1"/>
    </source>
</evidence>
<feature type="compositionally biased region" description="Low complexity" evidence="13">
    <location>
        <begin position="475"/>
        <end position="487"/>
    </location>
</feature>
<dbReference type="Pfam" id="PF03372">
    <property type="entry name" value="Exo_endo_phos"/>
    <property type="match status" value="1"/>
</dbReference>
<feature type="domain" description="GRF-type" evidence="14">
    <location>
        <begin position="512"/>
        <end position="573"/>
    </location>
</feature>
<organism evidence="15 16">
    <name type="scientific">Psilocybe cf. subviscida</name>
    <dbReference type="NCBI Taxonomy" id="2480587"/>
    <lineage>
        <taxon>Eukaryota</taxon>
        <taxon>Fungi</taxon>
        <taxon>Dikarya</taxon>
        <taxon>Basidiomycota</taxon>
        <taxon>Agaricomycotina</taxon>
        <taxon>Agaricomycetes</taxon>
        <taxon>Agaricomycetidae</taxon>
        <taxon>Agaricales</taxon>
        <taxon>Agaricineae</taxon>
        <taxon>Strophariaceae</taxon>
        <taxon>Psilocybe</taxon>
    </lineage>
</organism>
<name>A0A8H5BTF1_9AGAR</name>
<feature type="active site" description="Proton acceptor" evidence="8">
    <location>
        <position position="276"/>
    </location>
</feature>
<dbReference type="PROSITE" id="PS51435">
    <property type="entry name" value="AP_NUCLEASE_F1_4"/>
    <property type="match status" value="1"/>
</dbReference>
<comment type="similarity">
    <text evidence="1 12">Belongs to the DNA repair enzymes AP/ExoA family.</text>
</comment>
<feature type="binding site" evidence="9">
    <location>
        <position position="25"/>
    </location>
    <ligand>
        <name>Mg(2+)</name>
        <dbReference type="ChEBI" id="CHEBI:18420"/>
        <label>1</label>
    </ligand>
</feature>